<accession>A0A7N2KYS4</accession>
<name>A0A7N2KYS4_QUELO</name>
<reference evidence="1" key="2">
    <citation type="submission" date="2021-01" db="UniProtKB">
        <authorList>
            <consortium name="EnsemblPlants"/>
        </authorList>
    </citation>
    <scope>IDENTIFICATION</scope>
</reference>
<evidence type="ECO:0000313" key="1">
    <source>
        <dbReference type="EnsemblPlants" id="QL02p063896:mrna"/>
    </source>
</evidence>
<dbReference type="Proteomes" id="UP000594261">
    <property type="component" value="Chromosome 2"/>
</dbReference>
<keyword evidence="2" id="KW-1185">Reference proteome</keyword>
<organism evidence="1 2">
    <name type="scientific">Quercus lobata</name>
    <name type="common">Valley oak</name>
    <dbReference type="NCBI Taxonomy" id="97700"/>
    <lineage>
        <taxon>Eukaryota</taxon>
        <taxon>Viridiplantae</taxon>
        <taxon>Streptophyta</taxon>
        <taxon>Embryophyta</taxon>
        <taxon>Tracheophyta</taxon>
        <taxon>Spermatophyta</taxon>
        <taxon>Magnoliopsida</taxon>
        <taxon>eudicotyledons</taxon>
        <taxon>Gunneridae</taxon>
        <taxon>Pentapetalae</taxon>
        <taxon>rosids</taxon>
        <taxon>fabids</taxon>
        <taxon>Fagales</taxon>
        <taxon>Fagaceae</taxon>
        <taxon>Quercus</taxon>
    </lineage>
</organism>
<sequence length="90" mass="9540">MNLMPMEAFAYPIKGPTKHVQTAHGLPQFLLCRVHFLKEVLLLPALTKGDEKVIGGLACLLSEIGQAAPSLIVEASAEALSLADALLSCN</sequence>
<dbReference type="EnsemblPlants" id="QL02p063896:mrna">
    <property type="protein sequence ID" value="QL02p063896:mrna"/>
    <property type="gene ID" value="QL02p063896"/>
</dbReference>
<dbReference type="AlphaFoldDB" id="A0A7N2KYS4"/>
<evidence type="ECO:0000313" key="2">
    <source>
        <dbReference type="Proteomes" id="UP000594261"/>
    </source>
</evidence>
<dbReference type="Gramene" id="QL02p063896:mrna">
    <property type="protein sequence ID" value="QL02p063896:mrna"/>
    <property type="gene ID" value="QL02p063896"/>
</dbReference>
<dbReference type="InParanoid" id="A0A7N2KYS4"/>
<reference evidence="2" key="1">
    <citation type="journal article" date="2016" name="G3 (Bethesda)">
        <title>First Draft Assembly and Annotation of the Genome of a California Endemic Oak Quercus lobata Nee (Fagaceae).</title>
        <authorList>
            <person name="Sork V.L."/>
            <person name="Fitz-Gibbon S.T."/>
            <person name="Puiu D."/>
            <person name="Crepeau M."/>
            <person name="Gugger P.F."/>
            <person name="Sherman R."/>
            <person name="Stevens K."/>
            <person name="Langley C.H."/>
            <person name="Pellegrini M."/>
            <person name="Salzberg S.L."/>
        </authorList>
    </citation>
    <scope>NUCLEOTIDE SEQUENCE [LARGE SCALE GENOMIC DNA]</scope>
    <source>
        <strain evidence="2">cv. SW786</strain>
    </source>
</reference>
<proteinExistence type="predicted"/>
<protein>
    <submittedName>
        <fullName evidence="1">Uncharacterized protein</fullName>
    </submittedName>
</protein>